<comment type="subcellular location">
    <subcellularLocation>
        <location evidence="1">Membrane</location>
        <topology evidence="1">Multi-pass membrane protein</topology>
    </subcellularLocation>
</comment>
<dbReference type="GO" id="GO:0016020">
    <property type="term" value="C:membrane"/>
    <property type="evidence" value="ECO:0007669"/>
    <property type="project" value="UniProtKB-SubCell"/>
</dbReference>
<evidence type="ECO:0000256" key="4">
    <source>
        <dbReference type="ARBA" id="ARBA00022801"/>
    </source>
</evidence>
<dbReference type="InterPro" id="IPR022764">
    <property type="entry name" value="Peptidase_S54_rhomboid_dom"/>
</dbReference>
<dbReference type="AlphaFoldDB" id="A0A832GZ09"/>
<evidence type="ECO:0000256" key="6">
    <source>
        <dbReference type="ARBA" id="ARBA00023136"/>
    </source>
</evidence>
<feature type="domain" description="Peptidase S54 rhomboid" evidence="8">
    <location>
        <begin position="297"/>
        <end position="442"/>
    </location>
</feature>
<feature type="transmembrane region" description="Helical" evidence="7">
    <location>
        <begin position="338"/>
        <end position="360"/>
    </location>
</feature>
<evidence type="ECO:0000256" key="2">
    <source>
        <dbReference type="ARBA" id="ARBA00009045"/>
    </source>
</evidence>
<accession>A0A832GZ09</accession>
<comment type="caution">
    <text evidence="9">The sequence shown here is derived from an EMBL/GenBank/DDBJ whole genome shotgun (WGS) entry which is preliminary data.</text>
</comment>
<dbReference type="InterPro" id="IPR035952">
    <property type="entry name" value="Rhomboid-like_sf"/>
</dbReference>
<evidence type="ECO:0000259" key="8">
    <source>
        <dbReference type="Pfam" id="PF01694"/>
    </source>
</evidence>
<dbReference type="EMBL" id="DSRD01000168">
    <property type="protein sequence ID" value="HGW93150.1"/>
    <property type="molecule type" value="Genomic_DNA"/>
</dbReference>
<evidence type="ECO:0000256" key="7">
    <source>
        <dbReference type="SAM" id="Phobius"/>
    </source>
</evidence>
<keyword evidence="5 7" id="KW-1133">Transmembrane helix</keyword>
<dbReference type="PANTHER" id="PTHR43731:SF14">
    <property type="entry name" value="PRESENILIN-ASSOCIATED RHOMBOID-LIKE PROTEIN, MITOCHONDRIAL"/>
    <property type="match status" value="1"/>
</dbReference>
<keyword evidence="6 7" id="KW-0472">Membrane</keyword>
<protein>
    <submittedName>
        <fullName evidence="9">Rhomboid family intramembrane serine protease</fullName>
    </submittedName>
</protein>
<organism evidence="9">
    <name type="scientific">Oscillatoriales cyanobacterium SpSt-402</name>
    <dbReference type="NCBI Taxonomy" id="2282168"/>
    <lineage>
        <taxon>Bacteria</taxon>
        <taxon>Bacillati</taxon>
        <taxon>Cyanobacteriota</taxon>
        <taxon>Cyanophyceae</taxon>
        <taxon>Oscillatoriophycideae</taxon>
        <taxon>Oscillatoriales</taxon>
    </lineage>
</organism>
<feature type="transmembrane region" description="Helical" evidence="7">
    <location>
        <begin position="299"/>
        <end position="326"/>
    </location>
</feature>
<evidence type="ECO:0000256" key="3">
    <source>
        <dbReference type="ARBA" id="ARBA00022692"/>
    </source>
</evidence>
<feature type="transmembrane region" description="Helical" evidence="7">
    <location>
        <begin position="423"/>
        <end position="441"/>
    </location>
</feature>
<feature type="non-terminal residue" evidence="9">
    <location>
        <position position="1"/>
    </location>
</feature>
<keyword evidence="4" id="KW-0378">Hydrolase</keyword>
<dbReference type="SUPFAM" id="SSF144091">
    <property type="entry name" value="Rhomboid-like"/>
    <property type="match status" value="1"/>
</dbReference>
<reference evidence="9" key="1">
    <citation type="journal article" date="2020" name="mSystems">
        <title>Genome- and Community-Level Interaction Insights into Carbon Utilization and Element Cycling Functions of Hydrothermarchaeota in Hydrothermal Sediment.</title>
        <authorList>
            <person name="Zhou Z."/>
            <person name="Liu Y."/>
            <person name="Xu W."/>
            <person name="Pan J."/>
            <person name="Luo Z.H."/>
            <person name="Li M."/>
        </authorList>
    </citation>
    <scope>NUCLEOTIDE SEQUENCE [LARGE SCALE GENOMIC DNA]</scope>
    <source>
        <strain evidence="9">SpSt-402</strain>
    </source>
</reference>
<evidence type="ECO:0000313" key="9">
    <source>
        <dbReference type="EMBL" id="HGW93150.1"/>
    </source>
</evidence>
<gene>
    <name evidence="9" type="ORF">ENR47_02525</name>
</gene>
<proteinExistence type="inferred from homology"/>
<evidence type="ECO:0000256" key="1">
    <source>
        <dbReference type="ARBA" id="ARBA00004141"/>
    </source>
</evidence>
<comment type="similarity">
    <text evidence="2">Belongs to the peptidase S54 family.</text>
</comment>
<name>A0A832GZ09_9CYAN</name>
<keyword evidence="3 7" id="KW-0812">Transmembrane</keyword>
<feature type="transmembrane region" description="Helical" evidence="7">
    <location>
        <begin position="255"/>
        <end position="276"/>
    </location>
</feature>
<dbReference type="Pfam" id="PF01694">
    <property type="entry name" value="Rhomboid"/>
    <property type="match status" value="1"/>
</dbReference>
<evidence type="ECO:0000256" key="5">
    <source>
        <dbReference type="ARBA" id="ARBA00022989"/>
    </source>
</evidence>
<dbReference type="PANTHER" id="PTHR43731">
    <property type="entry name" value="RHOMBOID PROTEASE"/>
    <property type="match status" value="1"/>
</dbReference>
<dbReference type="GO" id="GO:0004252">
    <property type="term" value="F:serine-type endopeptidase activity"/>
    <property type="evidence" value="ECO:0007669"/>
    <property type="project" value="InterPro"/>
</dbReference>
<sequence length="448" mass="50340">VNRLVSQEQYRQARYLANWLRWLHPADGFLEYPQLLQGLYLGKQGRLDEAKQILSHYQTSPTTTGRMASATLYRMEARWEELLDWVQSSIPEKILHKEAWLEVAYLRSLGELGDLNGLLQGVEQFEQRMGRRGHPEVLNTLRLYALAFCGQPKEVQRLFETVLQLHPPASRQFWLATAEMAAGNWTIAQEMLTLWQSSKDISLANAIRWRLSHPLICSEQTLTESSQAILHQTKISIWHEARYNNQIALATQTSYVTYALIGINILMFATEIWLGGSEDLYVLYRMGALVPENVLAGEWWRAIAAVFLHHGVVHLFTNMLGLYVFGALVEAALGHRKFLITYLLTGIGSMLAVVFLATLTDSTTQLTVGASGAVLGMVGAEGAIQLKGWWVEKARVAQERLRLIGIIVILQLFSDLVTPQVSIVGHLSGLILGFLAGSAFFRAKRSPK</sequence>
<dbReference type="GO" id="GO:0006508">
    <property type="term" value="P:proteolysis"/>
    <property type="evidence" value="ECO:0007669"/>
    <property type="project" value="UniProtKB-KW"/>
</dbReference>
<dbReference type="InterPro" id="IPR050925">
    <property type="entry name" value="Rhomboid_protease_S54"/>
</dbReference>
<keyword evidence="9" id="KW-0645">Protease</keyword>
<dbReference type="Gene3D" id="1.20.1540.10">
    <property type="entry name" value="Rhomboid-like"/>
    <property type="match status" value="1"/>
</dbReference>